<accession>A0AAV2PLR3</accession>
<proteinExistence type="predicted"/>
<reference evidence="1 2" key="1">
    <citation type="submission" date="2024-05" db="EMBL/GenBank/DDBJ databases">
        <authorList>
            <person name="Wallberg A."/>
        </authorList>
    </citation>
    <scope>NUCLEOTIDE SEQUENCE [LARGE SCALE GENOMIC DNA]</scope>
</reference>
<evidence type="ECO:0000313" key="1">
    <source>
        <dbReference type="EMBL" id="CAL4061013.1"/>
    </source>
</evidence>
<dbReference type="AlphaFoldDB" id="A0AAV2PLR3"/>
<dbReference type="EMBL" id="CAXKWB010000494">
    <property type="protein sequence ID" value="CAL4061013.1"/>
    <property type="molecule type" value="Genomic_DNA"/>
</dbReference>
<name>A0AAV2PLR3_MEGNR</name>
<evidence type="ECO:0000313" key="2">
    <source>
        <dbReference type="Proteomes" id="UP001497623"/>
    </source>
</evidence>
<comment type="caution">
    <text evidence="1">The sequence shown here is derived from an EMBL/GenBank/DDBJ whole genome shotgun (WGS) entry which is preliminary data.</text>
</comment>
<protein>
    <submittedName>
        <fullName evidence="1">Uncharacterized protein</fullName>
    </submittedName>
</protein>
<sequence length="137" mass="15118">MVALVVAGLQVTDASITCYECSDDSRNPYDHYYDIHCGAYDYHGHTVTSDDKNSCYLMIYDSGYTSRDVAISTSNEDGECVYPNVVSDHTSCYCWGSYCNTHSYCEQCAYPKPTPTTTEPTTLLSTSNHTTASVVPV</sequence>
<gene>
    <name evidence="1" type="ORF">MNOR_LOCUS1763</name>
</gene>
<keyword evidence="2" id="KW-1185">Reference proteome</keyword>
<organism evidence="1 2">
    <name type="scientific">Meganyctiphanes norvegica</name>
    <name type="common">Northern krill</name>
    <name type="synonym">Thysanopoda norvegica</name>
    <dbReference type="NCBI Taxonomy" id="48144"/>
    <lineage>
        <taxon>Eukaryota</taxon>
        <taxon>Metazoa</taxon>
        <taxon>Ecdysozoa</taxon>
        <taxon>Arthropoda</taxon>
        <taxon>Crustacea</taxon>
        <taxon>Multicrustacea</taxon>
        <taxon>Malacostraca</taxon>
        <taxon>Eumalacostraca</taxon>
        <taxon>Eucarida</taxon>
        <taxon>Euphausiacea</taxon>
        <taxon>Euphausiidae</taxon>
        <taxon>Meganyctiphanes</taxon>
    </lineage>
</organism>
<dbReference type="Proteomes" id="UP001497623">
    <property type="component" value="Unassembled WGS sequence"/>
</dbReference>